<evidence type="ECO:0000256" key="1">
    <source>
        <dbReference type="ARBA" id="ARBA00022801"/>
    </source>
</evidence>
<sequence>MKSTQTTFYIVRHGETEWNLAKLLQGHSDSPLTEVGINQAKDLAKKLKSVSFDAVFASDLLRAKRTAEIIAQEKKIIIKTTAVLRERSFGRFEGKPREIFQKELQQYWEEYEKLLDEQKSQYKFPTEPDIESDEELMLRFIPFIREIAVAYAEKTVLIVTHGGVMRSFLVHLGYGTPSELSWGTVKNSGYIKLESDGTDFFLKEVTDVEKRQ</sequence>
<dbReference type="Proteomes" id="UP000179024">
    <property type="component" value="Unassembled WGS sequence"/>
</dbReference>
<dbReference type="Gene3D" id="3.40.50.1240">
    <property type="entry name" value="Phosphoglycerate mutase-like"/>
    <property type="match status" value="1"/>
</dbReference>
<evidence type="ECO:0000256" key="4">
    <source>
        <dbReference type="PIRSR" id="PIRSR613078-3"/>
    </source>
</evidence>
<protein>
    <recommendedName>
        <fullName evidence="7">Phosphoglycerate mutase</fullName>
    </recommendedName>
</protein>
<dbReference type="InterPro" id="IPR029033">
    <property type="entry name" value="His_PPase_superfam"/>
</dbReference>
<reference evidence="5 6" key="1">
    <citation type="journal article" date="2016" name="Nat. Commun.">
        <title>Thousands of microbial genomes shed light on interconnected biogeochemical processes in an aquifer system.</title>
        <authorList>
            <person name="Anantharaman K."/>
            <person name="Brown C.T."/>
            <person name="Hug L.A."/>
            <person name="Sharon I."/>
            <person name="Castelle C.J."/>
            <person name="Probst A.J."/>
            <person name="Thomas B.C."/>
            <person name="Singh A."/>
            <person name="Wilkins M.J."/>
            <person name="Karaoz U."/>
            <person name="Brodie E.L."/>
            <person name="Williams K.H."/>
            <person name="Hubbard S.S."/>
            <person name="Banfield J.F."/>
        </authorList>
    </citation>
    <scope>NUCLEOTIDE SEQUENCE [LARGE SCALE GENOMIC DNA]</scope>
</reference>
<proteinExistence type="predicted"/>
<accession>A0A1F7IAV2</accession>
<evidence type="ECO:0000256" key="3">
    <source>
        <dbReference type="PIRSR" id="PIRSR613078-2"/>
    </source>
</evidence>
<dbReference type="GO" id="GO:0043456">
    <property type="term" value="P:regulation of pentose-phosphate shunt"/>
    <property type="evidence" value="ECO:0007669"/>
    <property type="project" value="TreeGrafter"/>
</dbReference>
<dbReference type="InterPro" id="IPR013078">
    <property type="entry name" value="His_Pase_superF_clade-1"/>
</dbReference>
<dbReference type="Pfam" id="PF00300">
    <property type="entry name" value="His_Phos_1"/>
    <property type="match status" value="1"/>
</dbReference>
<dbReference type="PANTHER" id="PTHR46517:SF1">
    <property type="entry name" value="FRUCTOSE-2,6-BISPHOSPHATASE TIGAR"/>
    <property type="match status" value="1"/>
</dbReference>
<feature type="active site" description="Proton donor/acceptor" evidence="2">
    <location>
        <position position="86"/>
    </location>
</feature>
<keyword evidence="1" id="KW-0378">Hydrolase</keyword>
<dbReference type="InterPro" id="IPR001345">
    <property type="entry name" value="PG/BPGM_mutase_AS"/>
</dbReference>
<evidence type="ECO:0000313" key="5">
    <source>
        <dbReference type="EMBL" id="OGK40460.1"/>
    </source>
</evidence>
<feature type="site" description="Transition state stabilizer" evidence="4">
    <location>
        <position position="161"/>
    </location>
</feature>
<dbReference type="PROSITE" id="PS00175">
    <property type="entry name" value="PG_MUTASE"/>
    <property type="match status" value="1"/>
</dbReference>
<feature type="active site" description="Tele-phosphohistidine intermediate" evidence="2">
    <location>
        <position position="13"/>
    </location>
</feature>
<gene>
    <name evidence="5" type="ORF">A3F34_03160</name>
</gene>
<evidence type="ECO:0000313" key="6">
    <source>
        <dbReference type="Proteomes" id="UP000179024"/>
    </source>
</evidence>
<evidence type="ECO:0008006" key="7">
    <source>
        <dbReference type="Google" id="ProtNLM"/>
    </source>
</evidence>
<dbReference type="GO" id="GO:0004331">
    <property type="term" value="F:fructose-2,6-bisphosphate 2-phosphatase activity"/>
    <property type="evidence" value="ECO:0007669"/>
    <property type="project" value="TreeGrafter"/>
</dbReference>
<dbReference type="GO" id="GO:0045820">
    <property type="term" value="P:negative regulation of glycolytic process"/>
    <property type="evidence" value="ECO:0007669"/>
    <property type="project" value="TreeGrafter"/>
</dbReference>
<dbReference type="CDD" id="cd07067">
    <property type="entry name" value="HP_PGM_like"/>
    <property type="match status" value="1"/>
</dbReference>
<evidence type="ECO:0000256" key="2">
    <source>
        <dbReference type="PIRSR" id="PIRSR613078-1"/>
    </source>
</evidence>
<dbReference type="SMART" id="SM00855">
    <property type="entry name" value="PGAM"/>
    <property type="match status" value="1"/>
</dbReference>
<comment type="caution">
    <text evidence="5">The sequence shown here is derived from an EMBL/GenBank/DDBJ whole genome shotgun (WGS) entry which is preliminary data.</text>
</comment>
<dbReference type="PANTHER" id="PTHR46517">
    <property type="entry name" value="FRUCTOSE-2,6-BISPHOSPHATASE TIGAR"/>
    <property type="match status" value="1"/>
</dbReference>
<dbReference type="GO" id="GO:0005829">
    <property type="term" value="C:cytosol"/>
    <property type="evidence" value="ECO:0007669"/>
    <property type="project" value="TreeGrafter"/>
</dbReference>
<name>A0A1F7IAV2_9BACT</name>
<feature type="binding site" evidence="3">
    <location>
        <position position="62"/>
    </location>
    <ligand>
        <name>substrate</name>
    </ligand>
</feature>
<dbReference type="SUPFAM" id="SSF53254">
    <property type="entry name" value="Phosphoglycerate mutase-like"/>
    <property type="match status" value="1"/>
</dbReference>
<organism evidence="5 6">
    <name type="scientific">Candidatus Roizmanbacteria bacterium RIFCSPHIGHO2_12_FULL_44_10</name>
    <dbReference type="NCBI Taxonomy" id="1802054"/>
    <lineage>
        <taxon>Bacteria</taxon>
        <taxon>Candidatus Roizmaniibacteriota</taxon>
    </lineage>
</organism>
<dbReference type="EMBL" id="MGAE01000004">
    <property type="protein sequence ID" value="OGK40460.1"/>
    <property type="molecule type" value="Genomic_DNA"/>
</dbReference>
<feature type="binding site" evidence="3">
    <location>
        <begin position="12"/>
        <end position="19"/>
    </location>
    <ligand>
        <name>substrate</name>
    </ligand>
</feature>
<dbReference type="AlphaFoldDB" id="A0A1F7IAV2"/>
<dbReference type="InterPro" id="IPR051695">
    <property type="entry name" value="Phosphoglycerate_Mutase"/>
</dbReference>